<comment type="caution">
    <text evidence="2">The sequence shown here is derived from an EMBL/GenBank/DDBJ whole genome shotgun (WGS) entry which is preliminary data.</text>
</comment>
<dbReference type="Gene3D" id="2.130.10.10">
    <property type="entry name" value="YVTN repeat-like/Quinoprotein amine dehydrogenase"/>
    <property type="match status" value="1"/>
</dbReference>
<accession>A0AAD6IBK5</accession>
<dbReference type="GO" id="GO:0005737">
    <property type="term" value="C:cytoplasm"/>
    <property type="evidence" value="ECO:0007669"/>
    <property type="project" value="TreeGrafter"/>
</dbReference>
<reference evidence="2" key="1">
    <citation type="journal article" date="2023" name="IMA Fungus">
        <title>Comparative genomic study of the Penicillium genus elucidates a diverse pangenome and 15 lateral gene transfer events.</title>
        <authorList>
            <person name="Petersen C."/>
            <person name="Sorensen T."/>
            <person name="Nielsen M.R."/>
            <person name="Sondergaard T.E."/>
            <person name="Sorensen J.L."/>
            <person name="Fitzpatrick D.A."/>
            <person name="Frisvad J.C."/>
            <person name="Nielsen K.L."/>
        </authorList>
    </citation>
    <scope>NUCLEOTIDE SEQUENCE</scope>
    <source>
        <strain evidence="2">IBT 15450</strain>
    </source>
</reference>
<reference evidence="2" key="2">
    <citation type="submission" date="2023-01" db="EMBL/GenBank/DDBJ databases">
        <authorList>
            <person name="Petersen C."/>
        </authorList>
    </citation>
    <scope>NUCLEOTIDE SEQUENCE</scope>
    <source>
        <strain evidence="2">IBT 15450</strain>
    </source>
</reference>
<dbReference type="SUPFAM" id="SSF50978">
    <property type="entry name" value="WD40 repeat-like"/>
    <property type="match status" value="1"/>
</dbReference>
<keyword evidence="3" id="KW-1185">Reference proteome</keyword>
<gene>
    <name evidence="2" type="ORF">N7460_006876</name>
</gene>
<sequence length="442" mass="49978">MIGDQGDLFRAFVQYLGRYTNVRGPSNSREFDGVTGRDFSMPREMVPSTSRADPLGSSILYPTLPCDSKIEDSKYTDALASQQYRNFSNHDKVKIKMEDIPQWKPSDVKYQYSDPDELRNTNNSILIVGSTLVVVCRGSNIGLYQRRHTAAGYPELYLTNTICLEINETKILPSGGFLCENESQLRVWTVANDDMYQVNLSGEYKGIVGMCPRRGIIGLLAWSSASAETDAFVGLSKDKLIRVANGRNLDERKTYTGEKFTCVATIAGDRIAAASLMKRNNTGVLRLYHGSIDRAKVRRYFQSKPIHHICIAASGQWIVLTTDGELILFETLEDRCRFQIKPKSHIHTLKLNKDDMRRCQRDGKRVVFTGAYFHNNDEEIVTTVGHFLVRWRLDTIEKCIQSGEDEFPYVPTWFEKDIIASGSSEGSKIVVVMHSKSVCYVI</sequence>
<dbReference type="InterPro" id="IPR013863">
    <property type="entry name" value="VID27_C"/>
</dbReference>
<dbReference type="InterPro" id="IPR036322">
    <property type="entry name" value="WD40_repeat_dom_sf"/>
</dbReference>
<evidence type="ECO:0000313" key="3">
    <source>
        <dbReference type="Proteomes" id="UP001219568"/>
    </source>
</evidence>
<name>A0AAD6IBK5_PENCN</name>
<dbReference type="GO" id="GO:0005634">
    <property type="term" value="C:nucleus"/>
    <property type="evidence" value="ECO:0007669"/>
    <property type="project" value="TreeGrafter"/>
</dbReference>
<dbReference type="EMBL" id="JAQJZL010000005">
    <property type="protein sequence ID" value="KAJ6041486.1"/>
    <property type="molecule type" value="Genomic_DNA"/>
</dbReference>
<dbReference type="Pfam" id="PF08553">
    <property type="entry name" value="VID27"/>
    <property type="match status" value="1"/>
</dbReference>
<dbReference type="InterPro" id="IPR015943">
    <property type="entry name" value="WD40/YVTN_repeat-like_dom_sf"/>
</dbReference>
<dbReference type="InterPro" id="IPR040458">
    <property type="entry name" value="Vid27"/>
</dbReference>
<dbReference type="AlphaFoldDB" id="A0AAD6IBK5"/>
<proteinExistence type="predicted"/>
<evidence type="ECO:0000259" key="1">
    <source>
        <dbReference type="Pfam" id="PF08553"/>
    </source>
</evidence>
<feature type="domain" description="Vacuolar import/degradation Vid27 C-terminal" evidence="1">
    <location>
        <begin position="227"/>
        <end position="427"/>
    </location>
</feature>
<organism evidence="2 3">
    <name type="scientific">Penicillium canescens</name>
    <dbReference type="NCBI Taxonomy" id="5083"/>
    <lineage>
        <taxon>Eukaryota</taxon>
        <taxon>Fungi</taxon>
        <taxon>Dikarya</taxon>
        <taxon>Ascomycota</taxon>
        <taxon>Pezizomycotina</taxon>
        <taxon>Eurotiomycetes</taxon>
        <taxon>Eurotiomycetidae</taxon>
        <taxon>Eurotiales</taxon>
        <taxon>Aspergillaceae</taxon>
        <taxon>Penicillium</taxon>
    </lineage>
</organism>
<protein>
    <submittedName>
        <fullName evidence="2">Cytoplasm protein</fullName>
    </submittedName>
</protein>
<dbReference type="PANTHER" id="PTHR31913">
    <property type="entry name" value="VACUOLAR IMPORT AND DEGRADATION PROTEIN 27"/>
    <property type="match status" value="1"/>
</dbReference>
<dbReference type="Proteomes" id="UP001219568">
    <property type="component" value="Unassembled WGS sequence"/>
</dbReference>
<evidence type="ECO:0000313" key="2">
    <source>
        <dbReference type="EMBL" id="KAJ6041486.1"/>
    </source>
</evidence>
<dbReference type="PANTHER" id="PTHR31913:SF0">
    <property type="entry name" value="VACUOLAR IMPORT AND DEGRADATION PROTEIN 27"/>
    <property type="match status" value="1"/>
</dbReference>